<reference evidence="2" key="1">
    <citation type="submission" date="2021-02" db="EMBL/GenBank/DDBJ databases">
        <authorList>
            <person name="Nowell W R."/>
        </authorList>
    </citation>
    <scope>NUCLEOTIDE SEQUENCE</scope>
</reference>
<evidence type="ECO:0000313" key="3">
    <source>
        <dbReference type="Proteomes" id="UP000663828"/>
    </source>
</evidence>
<evidence type="ECO:0000313" key="1">
    <source>
        <dbReference type="EMBL" id="CAF1242424.1"/>
    </source>
</evidence>
<sequence>MPLEHAEWYSKQSAHANDKLQARQCCTYYSVINMNKNNHPFLNSYEQQQTWTLSRTMSTHNKRYQSSIENIFLTTPKLSLKAKTLECEKIRPEKDRLAPFLSSSRPSFYNTIKSYHHQNENSIPVKSILNNNSKLRNNVSLRSSPMSIRPMRVIHMNGELIVRI</sequence>
<name>A0A815VLY1_ADIRI</name>
<dbReference type="Proteomes" id="UP000663828">
    <property type="component" value="Unassembled WGS sequence"/>
</dbReference>
<dbReference type="OrthoDB" id="10037856at2759"/>
<organism evidence="2 3">
    <name type="scientific">Adineta ricciae</name>
    <name type="common">Rotifer</name>
    <dbReference type="NCBI Taxonomy" id="249248"/>
    <lineage>
        <taxon>Eukaryota</taxon>
        <taxon>Metazoa</taxon>
        <taxon>Spiralia</taxon>
        <taxon>Gnathifera</taxon>
        <taxon>Rotifera</taxon>
        <taxon>Eurotatoria</taxon>
        <taxon>Bdelloidea</taxon>
        <taxon>Adinetida</taxon>
        <taxon>Adinetidae</taxon>
        <taxon>Adineta</taxon>
    </lineage>
</organism>
<comment type="caution">
    <text evidence="2">The sequence shown here is derived from an EMBL/GenBank/DDBJ whole genome shotgun (WGS) entry which is preliminary data.</text>
</comment>
<dbReference type="AlphaFoldDB" id="A0A815VLY1"/>
<dbReference type="Proteomes" id="UP000663852">
    <property type="component" value="Unassembled WGS sequence"/>
</dbReference>
<gene>
    <name evidence="1" type="ORF">EDS130_LOCUS27532</name>
    <name evidence="2" type="ORF">XAT740_LOCUS41680</name>
</gene>
<accession>A0A815VLY1</accession>
<dbReference type="EMBL" id="CAJNOJ010000174">
    <property type="protein sequence ID" value="CAF1242424.1"/>
    <property type="molecule type" value="Genomic_DNA"/>
</dbReference>
<protein>
    <submittedName>
        <fullName evidence="2">Uncharacterized protein</fullName>
    </submittedName>
</protein>
<evidence type="ECO:0000313" key="2">
    <source>
        <dbReference type="EMBL" id="CAF1533976.1"/>
    </source>
</evidence>
<dbReference type="EMBL" id="CAJNOR010004898">
    <property type="protein sequence ID" value="CAF1533976.1"/>
    <property type="molecule type" value="Genomic_DNA"/>
</dbReference>
<proteinExistence type="predicted"/>
<keyword evidence="3" id="KW-1185">Reference proteome</keyword>